<reference evidence="4" key="2">
    <citation type="submission" date="2022-03" db="EMBL/GenBank/DDBJ databases">
        <title>Draft title - Genomic analysis of global carrot germplasm unveils the trajectory of domestication and the origin of high carotenoid orange carrot.</title>
        <authorList>
            <person name="Iorizzo M."/>
            <person name="Ellison S."/>
            <person name="Senalik D."/>
            <person name="Macko-Podgorni A."/>
            <person name="Grzebelus D."/>
            <person name="Bostan H."/>
            <person name="Rolling W."/>
            <person name="Curaba J."/>
            <person name="Simon P."/>
        </authorList>
    </citation>
    <scope>NUCLEOTIDE SEQUENCE</scope>
    <source>
        <tissue evidence="4">Leaf</tissue>
    </source>
</reference>
<organism evidence="3">
    <name type="scientific">Daucus carota subsp. sativus</name>
    <name type="common">Carrot</name>
    <dbReference type="NCBI Taxonomy" id="79200"/>
    <lineage>
        <taxon>Eukaryota</taxon>
        <taxon>Viridiplantae</taxon>
        <taxon>Streptophyta</taxon>
        <taxon>Embryophyta</taxon>
        <taxon>Tracheophyta</taxon>
        <taxon>Spermatophyta</taxon>
        <taxon>Magnoliopsida</taxon>
        <taxon>eudicotyledons</taxon>
        <taxon>Gunneridae</taxon>
        <taxon>Pentapetalae</taxon>
        <taxon>asterids</taxon>
        <taxon>campanulids</taxon>
        <taxon>Apiales</taxon>
        <taxon>Apiaceae</taxon>
        <taxon>Apioideae</taxon>
        <taxon>Scandiceae</taxon>
        <taxon>Daucinae</taxon>
        <taxon>Daucus</taxon>
        <taxon>Daucus sect. Daucus</taxon>
    </lineage>
</organism>
<dbReference type="NCBIfam" id="TIGR01640">
    <property type="entry name" value="F_box_assoc_1"/>
    <property type="match status" value="1"/>
</dbReference>
<proteinExistence type="predicted"/>
<dbReference type="InterPro" id="IPR017451">
    <property type="entry name" value="F-box-assoc_interact_dom"/>
</dbReference>
<protein>
    <recommendedName>
        <fullName evidence="2">F-box domain-containing protein</fullName>
    </recommendedName>
</protein>
<dbReference type="SMART" id="SM00256">
    <property type="entry name" value="FBOX"/>
    <property type="match status" value="1"/>
</dbReference>
<feature type="domain" description="F-box" evidence="2">
    <location>
        <begin position="21"/>
        <end position="61"/>
    </location>
</feature>
<dbReference type="InterPro" id="IPR013187">
    <property type="entry name" value="F-box-assoc_dom_typ3"/>
</dbReference>
<dbReference type="PANTHER" id="PTHR31672:SF10">
    <property type="entry name" value="F-BOX DOMAIN-CONTAINING PROTEIN"/>
    <property type="match status" value="1"/>
</dbReference>
<evidence type="ECO:0000313" key="3">
    <source>
        <dbReference type="EMBL" id="KZM85383.1"/>
    </source>
</evidence>
<dbReference type="Pfam" id="PF08268">
    <property type="entry name" value="FBA_3"/>
    <property type="match status" value="1"/>
</dbReference>
<keyword evidence="1" id="KW-0812">Transmembrane</keyword>
<dbReference type="SUPFAM" id="SSF81383">
    <property type="entry name" value="F-box domain"/>
    <property type="match status" value="1"/>
</dbReference>
<dbReference type="InterPro" id="IPR050796">
    <property type="entry name" value="SCF_F-box_component"/>
</dbReference>
<accession>A0A175YPJ5</accession>
<dbReference type="OrthoDB" id="1109614at2759"/>
<dbReference type="AlphaFoldDB" id="A0A175YPJ5"/>
<sequence>MDENNKSQRASEAWEMVMSNITDDLWTEIFLRLPFESLLRFKSVSKTWLSIISSHRFALSHLAIAPKDDQILIVHHETGYPEDGEDGHFSLYHLDPCRILENLNFPYSQGEYPFELDNSQLIGSECGIVCVSVCVSDWKAAKNKYDLYLWNPATKQSKLIPPYARPDNTMSRAALGFGFDHIDLDFKVVRFISSTLSAEVYSSNMNNWRKIEQNLSDIYGYISFYICFHGFLFALQDYRGTKGMVAFDLNKEVFICDNNLPVGSFEYVEYSKIAQYKDTIAFIVSDSITDNNKINLWILDNIACLRGGVEASWTKVLSFDVGAPYDVVEGPFNDIQFLLEDVDCINRLLYNSNNKLTTEFPGFPKIAPCELFKYTKSLFSLTGFKRIKWAAPSLRLQENL</sequence>
<evidence type="ECO:0000259" key="2">
    <source>
        <dbReference type="SMART" id="SM00256"/>
    </source>
</evidence>
<evidence type="ECO:0000313" key="5">
    <source>
        <dbReference type="Proteomes" id="UP000077755"/>
    </source>
</evidence>
<dbReference type="Gramene" id="KZM85383">
    <property type="protein sequence ID" value="KZM85383"/>
    <property type="gene ID" value="DCAR_027195"/>
</dbReference>
<reference evidence="3" key="1">
    <citation type="journal article" date="2016" name="Nat. Genet.">
        <title>A high-quality carrot genome assembly provides new insights into carotenoid accumulation and asterid genome evolution.</title>
        <authorList>
            <person name="Iorizzo M."/>
            <person name="Ellison S."/>
            <person name="Senalik D."/>
            <person name="Zeng P."/>
            <person name="Satapoomin P."/>
            <person name="Huang J."/>
            <person name="Bowman M."/>
            <person name="Iovene M."/>
            <person name="Sanseverino W."/>
            <person name="Cavagnaro P."/>
            <person name="Yildiz M."/>
            <person name="Macko-Podgorni A."/>
            <person name="Moranska E."/>
            <person name="Grzebelus E."/>
            <person name="Grzebelus D."/>
            <person name="Ashrafi H."/>
            <person name="Zheng Z."/>
            <person name="Cheng S."/>
            <person name="Spooner D."/>
            <person name="Van Deynze A."/>
            <person name="Simon P."/>
        </authorList>
    </citation>
    <scope>NUCLEOTIDE SEQUENCE [LARGE SCALE GENOMIC DNA]</scope>
    <source>
        <tissue evidence="3">Leaf</tissue>
    </source>
</reference>
<name>A0A175YPJ5_DAUCS</name>
<keyword evidence="1" id="KW-1133">Transmembrane helix</keyword>
<evidence type="ECO:0000256" key="1">
    <source>
        <dbReference type="SAM" id="Phobius"/>
    </source>
</evidence>
<dbReference type="PANTHER" id="PTHR31672">
    <property type="entry name" value="BNACNNG10540D PROTEIN"/>
    <property type="match status" value="1"/>
</dbReference>
<gene>
    <name evidence="3" type="ORF">DCAR_027195</name>
    <name evidence="4" type="ORF">DCAR_0832356</name>
</gene>
<dbReference type="Pfam" id="PF00646">
    <property type="entry name" value="F-box"/>
    <property type="match status" value="1"/>
</dbReference>
<dbReference type="InterPro" id="IPR036047">
    <property type="entry name" value="F-box-like_dom_sf"/>
</dbReference>
<dbReference type="CDD" id="cd22157">
    <property type="entry name" value="F-box_AtFBW1-like"/>
    <property type="match status" value="1"/>
</dbReference>
<dbReference type="Gene3D" id="1.20.1280.50">
    <property type="match status" value="1"/>
</dbReference>
<dbReference type="EMBL" id="CP093350">
    <property type="protein sequence ID" value="WOH12847.1"/>
    <property type="molecule type" value="Genomic_DNA"/>
</dbReference>
<keyword evidence="1" id="KW-0472">Membrane</keyword>
<evidence type="ECO:0000313" key="4">
    <source>
        <dbReference type="EMBL" id="WOH12847.1"/>
    </source>
</evidence>
<dbReference type="KEGG" id="dcr:108199693"/>
<dbReference type="EMBL" id="LNRQ01000008">
    <property type="protein sequence ID" value="KZM85383.1"/>
    <property type="molecule type" value="Genomic_DNA"/>
</dbReference>
<keyword evidence="5" id="KW-1185">Reference proteome</keyword>
<dbReference type="InterPro" id="IPR001810">
    <property type="entry name" value="F-box_dom"/>
</dbReference>
<feature type="transmembrane region" description="Helical" evidence="1">
    <location>
        <begin position="218"/>
        <end position="235"/>
    </location>
</feature>
<dbReference type="Proteomes" id="UP000077755">
    <property type="component" value="Chromosome 8"/>
</dbReference>
<dbReference type="STRING" id="79200.A0A175YPJ5"/>